<accession>A0AAD7ISM5</accession>
<dbReference type="AlphaFoldDB" id="A0AAD7ISM5"/>
<evidence type="ECO:0000313" key="2">
    <source>
        <dbReference type="Proteomes" id="UP001215598"/>
    </source>
</evidence>
<keyword evidence="2" id="KW-1185">Reference proteome</keyword>
<protein>
    <submittedName>
        <fullName evidence="1">Uncharacterized protein</fullName>
    </submittedName>
</protein>
<organism evidence="1 2">
    <name type="scientific">Mycena metata</name>
    <dbReference type="NCBI Taxonomy" id="1033252"/>
    <lineage>
        <taxon>Eukaryota</taxon>
        <taxon>Fungi</taxon>
        <taxon>Dikarya</taxon>
        <taxon>Basidiomycota</taxon>
        <taxon>Agaricomycotina</taxon>
        <taxon>Agaricomycetes</taxon>
        <taxon>Agaricomycetidae</taxon>
        <taxon>Agaricales</taxon>
        <taxon>Marasmiineae</taxon>
        <taxon>Mycenaceae</taxon>
        <taxon>Mycena</taxon>
    </lineage>
</organism>
<sequence length="261" mass="29748">MASNSSPTLPPELEREIFEFCAHSWPMEIPDLMRVAHRVNQWVHALLYRTMALSIIRAKPPSFFSTAARHLFISAHLGLRKDVETILAACGGLENLCVLYMHSTWIPFIAAMALKHFYGPCQTLLTRHLSDAVFLRLTHLEVLDNIEATDTWILHIESLPALTHLAFIDLNDTALCIRLLETCKSLRVLVLHHRVAAGRDRTHPDEVALEQDGRVVGLATSNYIQDWYLGARWGEDYWHDAEVFVAKRRAGEINPLQIDLR</sequence>
<dbReference type="EMBL" id="JARKIB010000068">
    <property type="protein sequence ID" value="KAJ7749632.1"/>
    <property type="molecule type" value="Genomic_DNA"/>
</dbReference>
<dbReference type="Proteomes" id="UP001215598">
    <property type="component" value="Unassembled WGS sequence"/>
</dbReference>
<gene>
    <name evidence="1" type="ORF">B0H16DRAFT_1550923</name>
</gene>
<evidence type="ECO:0000313" key="1">
    <source>
        <dbReference type="EMBL" id="KAJ7749632.1"/>
    </source>
</evidence>
<reference evidence="1" key="1">
    <citation type="submission" date="2023-03" db="EMBL/GenBank/DDBJ databases">
        <title>Massive genome expansion in bonnet fungi (Mycena s.s.) driven by repeated elements and novel gene families across ecological guilds.</title>
        <authorList>
            <consortium name="Lawrence Berkeley National Laboratory"/>
            <person name="Harder C.B."/>
            <person name="Miyauchi S."/>
            <person name="Viragh M."/>
            <person name="Kuo A."/>
            <person name="Thoen E."/>
            <person name="Andreopoulos B."/>
            <person name="Lu D."/>
            <person name="Skrede I."/>
            <person name="Drula E."/>
            <person name="Henrissat B."/>
            <person name="Morin E."/>
            <person name="Kohler A."/>
            <person name="Barry K."/>
            <person name="LaButti K."/>
            <person name="Morin E."/>
            <person name="Salamov A."/>
            <person name="Lipzen A."/>
            <person name="Mereny Z."/>
            <person name="Hegedus B."/>
            <person name="Baldrian P."/>
            <person name="Stursova M."/>
            <person name="Weitz H."/>
            <person name="Taylor A."/>
            <person name="Grigoriev I.V."/>
            <person name="Nagy L.G."/>
            <person name="Martin F."/>
            <person name="Kauserud H."/>
        </authorList>
    </citation>
    <scope>NUCLEOTIDE SEQUENCE</scope>
    <source>
        <strain evidence="1">CBHHK182m</strain>
    </source>
</reference>
<dbReference type="SUPFAM" id="SSF52047">
    <property type="entry name" value="RNI-like"/>
    <property type="match status" value="1"/>
</dbReference>
<comment type="caution">
    <text evidence="1">The sequence shown here is derived from an EMBL/GenBank/DDBJ whole genome shotgun (WGS) entry which is preliminary data.</text>
</comment>
<name>A0AAD7ISM5_9AGAR</name>
<proteinExistence type="predicted"/>